<dbReference type="SUPFAM" id="SSF53474">
    <property type="entry name" value="alpha/beta-Hydrolases"/>
    <property type="match status" value="1"/>
</dbReference>
<proteinExistence type="predicted"/>
<dbReference type="AlphaFoldDB" id="E0WCJ0"/>
<reference evidence="1" key="1">
    <citation type="journal article" date="2010" name="Bioresour. Technol.">
        <title>Use of metagenomic approaches to isolate lipolytic genes from activated sludge.</title>
        <authorList>
            <person name="Liaw R.B."/>
            <person name="Cheng M.P."/>
            <person name="Wu M.C."/>
            <person name="Lee C.Y."/>
        </authorList>
    </citation>
    <scope>NUCLEOTIDE SEQUENCE</scope>
</reference>
<evidence type="ECO:0000313" key="1">
    <source>
        <dbReference type="EMBL" id="ADC79134.1"/>
    </source>
</evidence>
<name>E0WCJ0_9BACT</name>
<sequence length="282" mass="31696">MHFPTLGGKQFWTDYVWRDGWRIQRHAIIGHWRLLDNKNRRQAWGSRYRCNAVLEDRVHEWTSPRSQVVVLLHGLNCTARSMRGMGRYLAGKLDCEPVYLEYASMLKLVPDHAMALREVIQGIPKGLPIHFVAHSMGSIVIRRLLGDLGRDGQTEQLDRIQSIVMLGPPNQGASIARLLSRVGFLPLITGRGGRQLGPSWNELEPTLAIPHCPFGIVAGATASPLPNNPLLDGPNDFIVSVQETRLAGASDMLLVKCLHNLFMNAREVQEATLRFIQTNQFR</sequence>
<accession>E0WCJ0</accession>
<evidence type="ECO:0008006" key="2">
    <source>
        <dbReference type="Google" id="ProtNLM"/>
    </source>
</evidence>
<dbReference type="EMBL" id="FJ951166">
    <property type="protein sequence ID" value="ADC79134.1"/>
    <property type="molecule type" value="Genomic_DNA"/>
</dbReference>
<dbReference type="PANTHER" id="PTHR37946:SF1">
    <property type="entry name" value="SLL1969 PROTEIN"/>
    <property type="match status" value="1"/>
</dbReference>
<organism evidence="1">
    <name type="scientific">uncultured sludge bacterium</name>
    <dbReference type="NCBI Taxonomy" id="641485"/>
    <lineage>
        <taxon>Bacteria</taxon>
        <taxon>environmental samples</taxon>
    </lineage>
</organism>
<dbReference type="Gene3D" id="3.40.50.1820">
    <property type="entry name" value="alpha/beta hydrolase"/>
    <property type="match status" value="1"/>
</dbReference>
<dbReference type="PANTHER" id="PTHR37946">
    <property type="entry name" value="SLL1969 PROTEIN"/>
    <property type="match status" value="1"/>
</dbReference>
<dbReference type="InterPro" id="IPR029058">
    <property type="entry name" value="AB_hydrolase_fold"/>
</dbReference>
<protein>
    <recommendedName>
        <fullName evidence="2">Lipase</fullName>
    </recommendedName>
</protein>